<dbReference type="AlphaFoldDB" id="A0A8J6HIM9"/>
<evidence type="ECO:0000313" key="2">
    <source>
        <dbReference type="EMBL" id="KAH0814997.1"/>
    </source>
</evidence>
<evidence type="ECO:0000313" key="3">
    <source>
        <dbReference type="Proteomes" id="UP000719412"/>
    </source>
</evidence>
<dbReference type="Proteomes" id="UP000719412">
    <property type="component" value="Unassembled WGS sequence"/>
</dbReference>
<reference evidence="2" key="2">
    <citation type="submission" date="2021-08" db="EMBL/GenBank/DDBJ databases">
        <authorList>
            <person name="Eriksson T."/>
        </authorList>
    </citation>
    <scope>NUCLEOTIDE SEQUENCE</scope>
    <source>
        <strain evidence="2">Stoneville</strain>
        <tissue evidence="2">Whole head</tissue>
    </source>
</reference>
<organism evidence="2 3">
    <name type="scientific">Tenebrio molitor</name>
    <name type="common">Yellow mealworm beetle</name>
    <dbReference type="NCBI Taxonomy" id="7067"/>
    <lineage>
        <taxon>Eukaryota</taxon>
        <taxon>Metazoa</taxon>
        <taxon>Ecdysozoa</taxon>
        <taxon>Arthropoda</taxon>
        <taxon>Hexapoda</taxon>
        <taxon>Insecta</taxon>
        <taxon>Pterygota</taxon>
        <taxon>Neoptera</taxon>
        <taxon>Endopterygota</taxon>
        <taxon>Coleoptera</taxon>
        <taxon>Polyphaga</taxon>
        <taxon>Cucujiformia</taxon>
        <taxon>Tenebrionidae</taxon>
        <taxon>Tenebrio</taxon>
    </lineage>
</organism>
<accession>A0A8J6HIM9</accession>
<feature type="region of interest" description="Disordered" evidence="1">
    <location>
        <begin position="1"/>
        <end position="20"/>
    </location>
</feature>
<name>A0A8J6HIM9_TENMO</name>
<evidence type="ECO:0000256" key="1">
    <source>
        <dbReference type="SAM" id="MobiDB-lite"/>
    </source>
</evidence>
<reference evidence="2" key="1">
    <citation type="journal article" date="2020" name="J Insects Food Feed">
        <title>The yellow mealworm (Tenebrio molitor) genome: a resource for the emerging insects as food and feed industry.</title>
        <authorList>
            <person name="Eriksson T."/>
            <person name="Andere A."/>
            <person name="Kelstrup H."/>
            <person name="Emery V."/>
            <person name="Picard C."/>
        </authorList>
    </citation>
    <scope>NUCLEOTIDE SEQUENCE</scope>
    <source>
        <strain evidence="2">Stoneville</strain>
        <tissue evidence="2">Whole head</tissue>
    </source>
</reference>
<comment type="caution">
    <text evidence="2">The sequence shown here is derived from an EMBL/GenBank/DDBJ whole genome shotgun (WGS) entry which is preliminary data.</text>
</comment>
<keyword evidence="3" id="KW-1185">Reference proteome</keyword>
<protein>
    <submittedName>
        <fullName evidence="2">Uncharacterized protein</fullName>
    </submittedName>
</protein>
<dbReference type="EMBL" id="JABDTM020023678">
    <property type="protein sequence ID" value="KAH0814997.1"/>
    <property type="molecule type" value="Genomic_DNA"/>
</dbReference>
<sequence>MTTYSKETKTTRRGVEDTIKENREERMLMEGTSTGELEKEEQEIYGERRCLTERDVYGCDKCDCGATSNRTTSRDPCFVVVGAIYGRKLSLGGGTFTGFVKRAESQPDADPLWDRLTRDGCLETAENRSDGFAKESIPQRKYPSQSERINNVLSGLISGASRLPPNGRRGAGFTGRWTPGVSYGALALLPPSSTKASRSWLINNTNSVFPNSGGHFRSCEGRDKSEGLNLSGRSVLFGIYRGGDNEMRYLPAIVKETTQ</sequence>
<gene>
    <name evidence="2" type="ORF">GEV33_007792</name>
</gene>
<proteinExistence type="predicted"/>